<dbReference type="InterPro" id="IPR001647">
    <property type="entry name" value="HTH_TetR"/>
</dbReference>
<evidence type="ECO:0000256" key="2">
    <source>
        <dbReference type="ARBA" id="ARBA00023125"/>
    </source>
</evidence>
<gene>
    <name evidence="7" type="ORF">MPRF_16130</name>
</gene>
<dbReference type="GO" id="GO:0003677">
    <property type="term" value="F:DNA binding"/>
    <property type="evidence" value="ECO:0007669"/>
    <property type="project" value="UniProtKB-UniRule"/>
</dbReference>
<feature type="DNA-binding region" description="H-T-H motif" evidence="4">
    <location>
        <begin position="41"/>
        <end position="60"/>
    </location>
</feature>
<feature type="region of interest" description="Disordered" evidence="5">
    <location>
        <begin position="1"/>
        <end position="20"/>
    </location>
</feature>
<protein>
    <submittedName>
        <fullName evidence="7">TetR family transcriptional regulator</fullName>
    </submittedName>
</protein>
<dbReference type="AlphaFoldDB" id="A0A7I7U0D9"/>
<evidence type="ECO:0000259" key="6">
    <source>
        <dbReference type="PROSITE" id="PS50977"/>
    </source>
</evidence>
<keyword evidence="2 4" id="KW-0238">DNA-binding</keyword>
<dbReference type="Pfam" id="PF16925">
    <property type="entry name" value="TetR_C_13"/>
    <property type="match status" value="1"/>
</dbReference>
<evidence type="ECO:0000256" key="5">
    <source>
        <dbReference type="SAM" id="MobiDB-lite"/>
    </source>
</evidence>
<evidence type="ECO:0000256" key="3">
    <source>
        <dbReference type="ARBA" id="ARBA00023163"/>
    </source>
</evidence>
<sequence>MYADPVPNSEVKPRRGGRGARDRILRAATDLFYREGIHATGVEKLSQAAEVSKRTFYQHFPSKTALVEDYLHGIDERGGTPLERRLDAKDTSPGDRLLAIFDSVAFDSVALDAGAAPRFRGCPFHNAAVESAGELAGVDEIVRAHKHRFAQRLTAVAAEAGAEHPAQLAQQLLVLFEGGTALATSLDDPAPLAHARSAAEVLIAHCGVT</sequence>
<keyword evidence="1" id="KW-0805">Transcription regulation</keyword>
<dbReference type="EMBL" id="AP022598">
    <property type="protein sequence ID" value="BBY74714.1"/>
    <property type="molecule type" value="Genomic_DNA"/>
</dbReference>
<dbReference type="PRINTS" id="PR00455">
    <property type="entry name" value="HTHTETR"/>
</dbReference>
<dbReference type="PANTHER" id="PTHR47506">
    <property type="entry name" value="TRANSCRIPTIONAL REGULATORY PROTEIN"/>
    <property type="match status" value="1"/>
</dbReference>
<organism evidence="7 8">
    <name type="scientific">Mycolicibacterium parafortuitum</name>
    <name type="common">Mycobacterium parafortuitum</name>
    <dbReference type="NCBI Taxonomy" id="39692"/>
    <lineage>
        <taxon>Bacteria</taxon>
        <taxon>Bacillati</taxon>
        <taxon>Actinomycetota</taxon>
        <taxon>Actinomycetes</taxon>
        <taxon>Mycobacteriales</taxon>
        <taxon>Mycobacteriaceae</taxon>
        <taxon>Mycolicibacterium</taxon>
    </lineage>
</organism>
<evidence type="ECO:0000256" key="1">
    <source>
        <dbReference type="ARBA" id="ARBA00023015"/>
    </source>
</evidence>
<accession>A0A7I7U0D9</accession>
<dbReference type="Gene3D" id="1.10.357.10">
    <property type="entry name" value="Tetracycline Repressor, domain 2"/>
    <property type="match status" value="1"/>
</dbReference>
<name>A0A7I7U0D9_MYCPF</name>
<keyword evidence="3" id="KW-0804">Transcription</keyword>
<evidence type="ECO:0000256" key="4">
    <source>
        <dbReference type="PROSITE-ProRule" id="PRU00335"/>
    </source>
</evidence>
<dbReference type="PANTHER" id="PTHR47506:SF1">
    <property type="entry name" value="HTH-TYPE TRANSCRIPTIONAL REGULATOR YJDC"/>
    <property type="match status" value="1"/>
</dbReference>
<dbReference type="SUPFAM" id="SSF46689">
    <property type="entry name" value="Homeodomain-like"/>
    <property type="match status" value="1"/>
</dbReference>
<dbReference type="Proteomes" id="UP000466554">
    <property type="component" value="Chromosome"/>
</dbReference>
<evidence type="ECO:0000313" key="8">
    <source>
        <dbReference type="Proteomes" id="UP000466554"/>
    </source>
</evidence>
<proteinExistence type="predicted"/>
<feature type="domain" description="HTH tetR-type" evidence="6">
    <location>
        <begin position="18"/>
        <end position="78"/>
    </location>
</feature>
<dbReference type="InterPro" id="IPR009057">
    <property type="entry name" value="Homeodomain-like_sf"/>
</dbReference>
<dbReference type="PROSITE" id="PS50977">
    <property type="entry name" value="HTH_TETR_2"/>
    <property type="match status" value="1"/>
</dbReference>
<dbReference type="InterPro" id="IPR011075">
    <property type="entry name" value="TetR_C"/>
</dbReference>
<dbReference type="InterPro" id="IPR036271">
    <property type="entry name" value="Tet_transcr_reg_TetR-rel_C_sf"/>
</dbReference>
<dbReference type="SUPFAM" id="SSF48498">
    <property type="entry name" value="Tetracyclin repressor-like, C-terminal domain"/>
    <property type="match status" value="1"/>
</dbReference>
<reference evidence="7 8" key="1">
    <citation type="journal article" date="2019" name="Emerg. Microbes Infect.">
        <title>Comprehensive subspecies identification of 175 nontuberculous mycobacteria species based on 7547 genomic profiles.</title>
        <authorList>
            <person name="Matsumoto Y."/>
            <person name="Kinjo T."/>
            <person name="Motooka D."/>
            <person name="Nabeya D."/>
            <person name="Jung N."/>
            <person name="Uechi K."/>
            <person name="Horii T."/>
            <person name="Iida T."/>
            <person name="Fujita J."/>
            <person name="Nakamura S."/>
        </authorList>
    </citation>
    <scope>NUCLEOTIDE SEQUENCE [LARGE SCALE GENOMIC DNA]</scope>
    <source>
        <strain evidence="7 8">JCM 6367</strain>
    </source>
</reference>
<evidence type="ECO:0000313" key="7">
    <source>
        <dbReference type="EMBL" id="BBY74714.1"/>
    </source>
</evidence>
<dbReference type="Pfam" id="PF00440">
    <property type="entry name" value="TetR_N"/>
    <property type="match status" value="1"/>
</dbReference>